<evidence type="ECO:0000313" key="2">
    <source>
        <dbReference type="Proteomes" id="UP000006138"/>
    </source>
</evidence>
<evidence type="ECO:0000313" key="1">
    <source>
        <dbReference type="EMBL" id="AEK46006.1"/>
    </source>
</evidence>
<reference evidence="1 2" key="1">
    <citation type="journal article" date="2011" name="J. Bacteriol.">
        <title>Whole genome sequence of the rifamycin B-producing strain Amycolatopsis mediterranei S699.</title>
        <authorList>
            <person name="Verma M."/>
            <person name="Kaur J."/>
            <person name="Kumar M."/>
            <person name="Kumari K."/>
            <person name="Saxena A."/>
            <person name="Anand S."/>
            <person name="Nigam A."/>
            <person name="Ravi V."/>
            <person name="Raghuvanshi S."/>
            <person name="Khurana P."/>
            <person name="Tyagi A.K."/>
            <person name="Khurana J.P."/>
            <person name="Lal R."/>
        </authorList>
    </citation>
    <scope>NUCLEOTIDE SEQUENCE [LARGE SCALE GENOMIC DNA]</scope>
    <source>
        <strain evidence="1 2">S699</strain>
    </source>
</reference>
<name>A0A9R0P472_AMYMS</name>
<sequence length="39" mass="4522">MAEDQAIRASWVVVERDGRWWTAAYENSPAYRPLPVSRS</sequence>
<dbReference type="AlphaFoldDB" id="A0A9R0P472"/>
<gene>
    <name evidence="1" type="ordered locus">RAM_37695</name>
</gene>
<dbReference type="KEGG" id="amn:RAM_37695"/>
<keyword evidence="2" id="KW-1185">Reference proteome</keyword>
<dbReference type="Proteomes" id="UP000006138">
    <property type="component" value="Chromosome"/>
</dbReference>
<dbReference type="EMBL" id="CP002896">
    <property type="protein sequence ID" value="AEK46006.1"/>
    <property type="molecule type" value="Genomic_DNA"/>
</dbReference>
<organism evidence="1 2">
    <name type="scientific">Amycolatopsis mediterranei (strain S699)</name>
    <name type="common">Nocardia mediterranei</name>
    <dbReference type="NCBI Taxonomy" id="713604"/>
    <lineage>
        <taxon>Bacteria</taxon>
        <taxon>Bacillati</taxon>
        <taxon>Actinomycetota</taxon>
        <taxon>Actinomycetes</taxon>
        <taxon>Pseudonocardiales</taxon>
        <taxon>Pseudonocardiaceae</taxon>
        <taxon>Amycolatopsis</taxon>
    </lineage>
</organism>
<accession>A0A9R0P472</accession>
<protein>
    <submittedName>
        <fullName evidence="1">Uncharacterized protein</fullName>
    </submittedName>
</protein>
<proteinExistence type="predicted"/>